<keyword evidence="5" id="KW-0170">Cobalt</keyword>
<organism evidence="7 8">
    <name type="scientific">Bacillus benzoevorans</name>
    <dbReference type="NCBI Taxonomy" id="1456"/>
    <lineage>
        <taxon>Bacteria</taxon>
        <taxon>Bacillati</taxon>
        <taxon>Bacillota</taxon>
        <taxon>Bacilli</taxon>
        <taxon>Bacillales</taxon>
        <taxon>Bacillaceae</taxon>
        <taxon>Bacillus</taxon>
    </lineage>
</organism>
<dbReference type="GO" id="GO:0046872">
    <property type="term" value="F:metal ion binding"/>
    <property type="evidence" value="ECO:0007669"/>
    <property type="project" value="InterPro"/>
</dbReference>
<dbReference type="GO" id="GO:0005737">
    <property type="term" value="C:cytoplasm"/>
    <property type="evidence" value="ECO:0007669"/>
    <property type="project" value="TreeGrafter"/>
</dbReference>
<evidence type="ECO:0000256" key="5">
    <source>
        <dbReference type="ARBA" id="ARBA00023285"/>
    </source>
</evidence>
<dbReference type="InterPro" id="IPR036724">
    <property type="entry name" value="Cobalamin-bd_sf"/>
</dbReference>
<evidence type="ECO:0000256" key="2">
    <source>
        <dbReference type="ARBA" id="ARBA00008465"/>
    </source>
</evidence>
<comment type="similarity">
    <text evidence="2">Belongs to the methylmalonyl-CoA mutase family.</text>
</comment>
<dbReference type="EC" id="5.4.99.2" evidence="7"/>
<keyword evidence="3" id="KW-0846">Cobalamin</keyword>
<comment type="cofactor">
    <cofactor evidence="1">
        <name>adenosylcob(III)alamin</name>
        <dbReference type="ChEBI" id="CHEBI:18408"/>
    </cofactor>
</comment>
<dbReference type="AlphaFoldDB" id="A0A7X0LUS5"/>
<dbReference type="SUPFAM" id="SSF52242">
    <property type="entry name" value="Cobalamin (vitamin B12)-binding domain"/>
    <property type="match status" value="1"/>
</dbReference>
<sequence length="617" mass="68555">MSLEDIIGYSFPEQTFESWRQKAEESLKGKSLESLSRKTYENIQLKPLYTKEDRAGCVVPQFPGQGDYRRGSKALGYIEENWKIAQKINAPDLGQLQERLTSSMNKGQNTVSFVPTEEIVKELSTLLQNLDQNIPFAVNAGDYLEEILAAVEAVADQNSGYIAKDPVSLRAQNGRSFAGDEVEYAQFAQTIQKGMAANPNLKTILTDTTVYHNGGASAVQELAIALATAVYHIEQLKSHGLSVDDIVPKMVFHFSIGSHFFTETAKLRAARVLWSKMTEAYQVAEELQGQMEISADTSWFTKTAYDPYVNLLRAGNEAFAAVLGGVQYLHVSPFDEPEGKSSEFSERIARNTQLLLRNEARLGSIIDPAGGSWYIESLTDELAEKAWALFLEIDEKGGIAAVLESGWLQAQIEEVKAKRMYDTATRKQTIVGTNQYANLKDKPLTAQVEETGLVTDFAPVKQERLAEPYEKLRQRAEKLAQMNQEPISGLICLGYLKNHKARADFIDGFLAPGGIAAERSGELQSSEDVSSFINEKKCDFYVLCGSDAQYAESGLSVIKTIRESFPELQLYVAGLAPEGETEAWKQAGVIDFITMKSNCYETLRSFLNEIEVKKVHE</sequence>
<dbReference type="Gene3D" id="3.40.50.280">
    <property type="entry name" value="Cobalamin-binding domain"/>
    <property type="match status" value="1"/>
</dbReference>
<dbReference type="InterPro" id="IPR016176">
    <property type="entry name" value="Cbl-dep_enz_cat"/>
</dbReference>
<dbReference type="RefSeq" id="WP_184524284.1">
    <property type="nucleotide sequence ID" value="NZ_JACHGK010000003.1"/>
</dbReference>
<name>A0A7X0LUS5_9BACI</name>
<accession>A0A7X0LUS5</accession>
<reference evidence="7 8" key="1">
    <citation type="submission" date="2020-08" db="EMBL/GenBank/DDBJ databases">
        <title>Genomic Encyclopedia of Type Strains, Phase IV (KMG-IV): sequencing the most valuable type-strain genomes for metagenomic binning, comparative biology and taxonomic classification.</title>
        <authorList>
            <person name="Goeker M."/>
        </authorList>
    </citation>
    <scope>NUCLEOTIDE SEQUENCE [LARGE SCALE GENOMIC DNA]</scope>
    <source>
        <strain evidence="7 8">DSM 5391</strain>
    </source>
</reference>
<keyword evidence="8" id="KW-1185">Reference proteome</keyword>
<feature type="domain" description="Methylmalonyl-CoA mutase alpha/beta chain catalytic" evidence="6">
    <location>
        <begin position="38"/>
        <end position="113"/>
    </location>
</feature>
<dbReference type="PANTHER" id="PTHR48101">
    <property type="entry name" value="METHYLMALONYL-COA MUTASE, MITOCHONDRIAL-RELATED"/>
    <property type="match status" value="1"/>
</dbReference>
<evidence type="ECO:0000256" key="1">
    <source>
        <dbReference type="ARBA" id="ARBA00001922"/>
    </source>
</evidence>
<dbReference type="CDD" id="cd03677">
    <property type="entry name" value="MM_CoA_mutase_beta"/>
    <property type="match status" value="1"/>
</dbReference>
<evidence type="ECO:0000256" key="4">
    <source>
        <dbReference type="ARBA" id="ARBA00023235"/>
    </source>
</evidence>
<comment type="caution">
    <text evidence="7">The sequence shown here is derived from an EMBL/GenBank/DDBJ whole genome shotgun (WGS) entry which is preliminary data.</text>
</comment>
<protein>
    <submittedName>
        <fullName evidence="7">Methylmalonyl-CoA mutase</fullName>
        <ecNumber evidence="7">5.4.99.2</ecNumber>
    </submittedName>
</protein>
<dbReference type="GO" id="GO:0031419">
    <property type="term" value="F:cobalamin binding"/>
    <property type="evidence" value="ECO:0007669"/>
    <property type="project" value="UniProtKB-KW"/>
</dbReference>
<dbReference type="InterPro" id="IPR006099">
    <property type="entry name" value="MeMalonylCoA_mutase_a/b_cat"/>
</dbReference>
<dbReference type="GO" id="GO:0019678">
    <property type="term" value="P:propionate metabolic process, methylmalonyl pathway"/>
    <property type="evidence" value="ECO:0007669"/>
    <property type="project" value="TreeGrafter"/>
</dbReference>
<proteinExistence type="inferred from homology"/>
<dbReference type="Proteomes" id="UP000531594">
    <property type="component" value="Unassembled WGS sequence"/>
</dbReference>
<dbReference type="SUPFAM" id="SSF51703">
    <property type="entry name" value="Cobalamin (vitamin B12)-dependent enzymes"/>
    <property type="match status" value="1"/>
</dbReference>
<dbReference type="EMBL" id="JACHGK010000003">
    <property type="protein sequence ID" value="MBB6444853.1"/>
    <property type="molecule type" value="Genomic_DNA"/>
</dbReference>
<evidence type="ECO:0000259" key="6">
    <source>
        <dbReference type="Pfam" id="PF01642"/>
    </source>
</evidence>
<dbReference type="Pfam" id="PF01642">
    <property type="entry name" value="MM_CoA_mutase"/>
    <property type="match status" value="2"/>
</dbReference>
<evidence type="ECO:0000313" key="7">
    <source>
        <dbReference type="EMBL" id="MBB6444853.1"/>
    </source>
</evidence>
<dbReference type="GO" id="GO:0004494">
    <property type="term" value="F:methylmalonyl-CoA mutase activity"/>
    <property type="evidence" value="ECO:0007669"/>
    <property type="project" value="UniProtKB-EC"/>
</dbReference>
<evidence type="ECO:0000256" key="3">
    <source>
        <dbReference type="ARBA" id="ARBA00022628"/>
    </source>
</evidence>
<evidence type="ECO:0000313" key="8">
    <source>
        <dbReference type="Proteomes" id="UP000531594"/>
    </source>
</evidence>
<feature type="domain" description="Methylmalonyl-CoA mutase alpha/beta chain catalytic" evidence="6">
    <location>
        <begin position="148"/>
        <end position="450"/>
    </location>
</feature>
<gene>
    <name evidence="7" type="ORF">HNR53_001462</name>
</gene>
<dbReference type="Gene3D" id="3.20.20.240">
    <property type="entry name" value="Methylmalonyl-CoA mutase"/>
    <property type="match status" value="1"/>
</dbReference>
<dbReference type="PANTHER" id="PTHR48101:SF1">
    <property type="entry name" value="METHYLMALONYL-COA MUTASE, LARGE SUBUNIT"/>
    <property type="match status" value="1"/>
</dbReference>
<keyword evidence="4 7" id="KW-0413">Isomerase</keyword>